<dbReference type="RefSeq" id="WP_183221603.1">
    <property type="nucleotide sequence ID" value="NZ_JACHFG010000044.1"/>
</dbReference>
<feature type="non-terminal residue" evidence="1">
    <location>
        <position position="1"/>
    </location>
</feature>
<accession>A0ABR6PG32</accession>
<sequence length="137" mass="15259">KTQTLQSITTNINSVIFALRHIGTDESFRLIFKAFLNVDVIVTTPEAGVIDISLKGTIRTNFITFISPSTTSGKSLKKIILREKKDGYAASKKALVFNSLPKGYDHSIYAFIKRIIPIDRVLKINNKDGANIITFNN</sequence>
<dbReference type="Proteomes" id="UP000555838">
    <property type="component" value="Unassembled WGS sequence"/>
</dbReference>
<reference evidence="1 2" key="1">
    <citation type="submission" date="2020-08" db="EMBL/GenBank/DDBJ databases">
        <title>Genomic Encyclopedia of Type Strains, Phase IV (KMG-IV): sequencing the most valuable type-strain genomes for metagenomic binning, comparative biology and taxonomic classification.</title>
        <authorList>
            <person name="Goeker M."/>
        </authorList>
    </citation>
    <scope>NUCLEOTIDE SEQUENCE [LARGE SCALE GENOMIC DNA]</scope>
    <source>
        <strain evidence="1 2">DSM 24625</strain>
    </source>
</reference>
<keyword evidence="2" id="KW-1185">Reference proteome</keyword>
<dbReference type="Pfam" id="PF05246">
    <property type="entry name" value="DUF735"/>
    <property type="match status" value="1"/>
</dbReference>
<evidence type="ECO:0000313" key="2">
    <source>
        <dbReference type="Proteomes" id="UP000555838"/>
    </source>
</evidence>
<name>A0ABR6PG32_9SPIR</name>
<organism evidence="1 2">
    <name type="scientific">Borreliella yangtzensis</name>
    <dbReference type="NCBI Taxonomy" id="683292"/>
    <lineage>
        <taxon>Bacteria</taxon>
        <taxon>Pseudomonadati</taxon>
        <taxon>Spirochaetota</taxon>
        <taxon>Spirochaetia</taxon>
        <taxon>Spirochaetales</taxon>
        <taxon>Borreliaceae</taxon>
        <taxon>Borreliella</taxon>
    </lineage>
</organism>
<dbReference type="EMBL" id="JACHFG010000044">
    <property type="protein sequence ID" value="MBB6043691.1"/>
    <property type="molecule type" value="Genomic_DNA"/>
</dbReference>
<evidence type="ECO:0000313" key="1">
    <source>
        <dbReference type="EMBL" id="MBB6043691.1"/>
    </source>
</evidence>
<gene>
    <name evidence="1" type="ORF">HNP68_001315</name>
</gene>
<dbReference type="InterPro" id="IPR007910">
    <property type="entry name" value="DUF735"/>
</dbReference>
<comment type="caution">
    <text evidence="1">The sequence shown here is derived from an EMBL/GenBank/DDBJ whole genome shotgun (WGS) entry which is preliminary data.</text>
</comment>
<proteinExistence type="predicted"/>
<protein>
    <submittedName>
        <fullName evidence="1">Uncharacterized protein</fullName>
    </submittedName>
</protein>